<dbReference type="Proteomes" id="UP000051717">
    <property type="component" value="Unassembled WGS sequence"/>
</dbReference>
<feature type="domain" description="GyrI-like small molecule binding" evidence="1">
    <location>
        <begin position="124"/>
        <end position="194"/>
    </location>
</feature>
<dbReference type="SUPFAM" id="SSF55136">
    <property type="entry name" value="Probable bacterial effector-binding domain"/>
    <property type="match status" value="1"/>
</dbReference>
<organism evidence="2 3">
    <name type="scientific">candidate division TA06 bacterium SM23_40</name>
    <dbReference type="NCBI Taxonomy" id="1703774"/>
    <lineage>
        <taxon>Bacteria</taxon>
        <taxon>Bacteria division TA06</taxon>
    </lineage>
</organism>
<dbReference type="EMBL" id="LJUI01000144">
    <property type="protein sequence ID" value="KPK67152.1"/>
    <property type="molecule type" value="Genomic_DNA"/>
</dbReference>
<comment type="caution">
    <text evidence="2">The sequence shown here is derived from an EMBL/GenBank/DDBJ whole genome shotgun (WGS) entry which is preliminary data.</text>
</comment>
<accession>A0A0S8G2V6</accession>
<dbReference type="AlphaFoldDB" id="A0A0S8G2V6"/>
<reference evidence="2 3" key="1">
    <citation type="journal article" date="2015" name="Microbiome">
        <title>Genomic resolution of linkages in carbon, nitrogen, and sulfur cycling among widespread estuary sediment bacteria.</title>
        <authorList>
            <person name="Baker B.J."/>
            <person name="Lazar C.S."/>
            <person name="Teske A.P."/>
            <person name="Dick G.J."/>
        </authorList>
    </citation>
    <scope>NUCLEOTIDE SEQUENCE [LARGE SCALE GENOMIC DNA]</scope>
    <source>
        <strain evidence="2">SM23_40</strain>
    </source>
</reference>
<protein>
    <recommendedName>
        <fullName evidence="1">GyrI-like small molecule binding domain-containing protein</fullName>
    </recommendedName>
</protein>
<evidence type="ECO:0000313" key="3">
    <source>
        <dbReference type="Proteomes" id="UP000051717"/>
    </source>
</evidence>
<proteinExistence type="predicted"/>
<dbReference type="InterPro" id="IPR011256">
    <property type="entry name" value="Reg_factor_effector_dom_sf"/>
</dbReference>
<name>A0A0S8G2V6_UNCT6</name>
<evidence type="ECO:0000313" key="2">
    <source>
        <dbReference type="EMBL" id="KPK67152.1"/>
    </source>
</evidence>
<gene>
    <name evidence="2" type="ORF">AMJ82_11160</name>
</gene>
<evidence type="ECO:0000259" key="1">
    <source>
        <dbReference type="Pfam" id="PF06445"/>
    </source>
</evidence>
<dbReference type="Pfam" id="PF06445">
    <property type="entry name" value="GyrI-like"/>
    <property type="match status" value="1"/>
</dbReference>
<dbReference type="Gene3D" id="3.20.80.10">
    <property type="entry name" value="Regulatory factor, effector binding domain"/>
    <property type="match status" value="1"/>
</dbReference>
<dbReference type="InterPro" id="IPR029442">
    <property type="entry name" value="GyrI-like"/>
</dbReference>
<sequence length="208" mass="23980">MEKADLTKSLKDLYRAGHEIEEVIAERGVFFCVDGRGDPGGDVFQRAVEQLKQVAYTVRARLKKAGRLQFRISKLECRWMCDPGETPREKWLWRVLVRVPEEVTQNDLREARTILRDKKGLDVSAVKRVSWREGRALQVMHVGPYGQVSKVYADLRAEAETLGYRVKGPGHEIYINDPRRVEPVKLKTIVRLPIAWPRPDYARGGSRR</sequence>